<organism evidence="4 5">
    <name type="scientific">Actinomadura barringtoniae</name>
    <dbReference type="NCBI Taxonomy" id="1427535"/>
    <lineage>
        <taxon>Bacteria</taxon>
        <taxon>Bacillati</taxon>
        <taxon>Actinomycetota</taxon>
        <taxon>Actinomycetes</taxon>
        <taxon>Streptosporangiales</taxon>
        <taxon>Thermomonosporaceae</taxon>
        <taxon>Actinomadura</taxon>
    </lineage>
</organism>
<name>A0A939PF92_9ACTN</name>
<dbReference type="InterPro" id="IPR008475">
    <property type="entry name" value="PLipase_C_C"/>
</dbReference>
<dbReference type="RefSeq" id="WP_208255773.1">
    <property type="nucleotide sequence ID" value="NZ_JAGEOJ010000005.1"/>
</dbReference>
<keyword evidence="2" id="KW-0812">Transmembrane</keyword>
<feature type="transmembrane region" description="Helical" evidence="2">
    <location>
        <begin position="6"/>
        <end position="25"/>
    </location>
</feature>
<comment type="caution">
    <text evidence="4">The sequence shown here is derived from an EMBL/GenBank/DDBJ whole genome shotgun (WGS) entry which is preliminary data.</text>
</comment>
<feature type="domain" description="Bacterial phospholipase C C-terminal" evidence="3">
    <location>
        <begin position="78"/>
        <end position="135"/>
    </location>
</feature>
<evidence type="ECO:0000313" key="4">
    <source>
        <dbReference type="EMBL" id="MBO2448114.1"/>
    </source>
</evidence>
<dbReference type="AlphaFoldDB" id="A0A939PF92"/>
<evidence type="ECO:0000313" key="5">
    <source>
        <dbReference type="Proteomes" id="UP000669179"/>
    </source>
</evidence>
<accession>A0A939PF92</accession>
<sequence>MQLPRVVIAAVFFVIGALIAIPAILKTTGGESKASSTPAASTTSPSPSKGSPTPTATHTTASPKPLSATIGGVKCPERTVKVTVRNSGSATINYAIERNDGSAAEPFTVGPGATREHSVTLREDHATRIQVTQDNEPILVKTRTANCKTTATHSPTHPPSSLPHTGADDTMLWARGLTGAAAMVTGVIIFWYGGVWPRRRDQIFAKKSSD</sequence>
<feature type="transmembrane region" description="Helical" evidence="2">
    <location>
        <begin position="172"/>
        <end position="192"/>
    </location>
</feature>
<evidence type="ECO:0000256" key="2">
    <source>
        <dbReference type="SAM" id="Phobius"/>
    </source>
</evidence>
<feature type="compositionally biased region" description="Low complexity" evidence="1">
    <location>
        <begin position="32"/>
        <end position="65"/>
    </location>
</feature>
<dbReference type="Pfam" id="PF05506">
    <property type="entry name" value="PLipase_C_C"/>
    <property type="match status" value="1"/>
</dbReference>
<evidence type="ECO:0000256" key="1">
    <source>
        <dbReference type="SAM" id="MobiDB-lite"/>
    </source>
</evidence>
<dbReference type="EMBL" id="JAGEOJ010000005">
    <property type="protein sequence ID" value="MBO2448114.1"/>
    <property type="molecule type" value="Genomic_DNA"/>
</dbReference>
<feature type="region of interest" description="Disordered" evidence="1">
    <location>
        <begin position="29"/>
        <end position="71"/>
    </location>
</feature>
<dbReference type="Proteomes" id="UP000669179">
    <property type="component" value="Unassembled WGS sequence"/>
</dbReference>
<proteinExistence type="predicted"/>
<keyword evidence="2" id="KW-0472">Membrane</keyword>
<evidence type="ECO:0000259" key="3">
    <source>
        <dbReference type="Pfam" id="PF05506"/>
    </source>
</evidence>
<gene>
    <name evidence="4" type="ORF">J4573_13505</name>
</gene>
<keyword evidence="5" id="KW-1185">Reference proteome</keyword>
<reference evidence="4" key="1">
    <citation type="submission" date="2021-03" db="EMBL/GenBank/DDBJ databases">
        <authorList>
            <person name="Kanchanasin P."/>
            <person name="Saeng-In P."/>
            <person name="Phongsopitanun W."/>
            <person name="Yuki M."/>
            <person name="Kudo T."/>
            <person name="Ohkuma M."/>
            <person name="Tanasupawat S."/>
        </authorList>
    </citation>
    <scope>NUCLEOTIDE SEQUENCE</scope>
    <source>
        <strain evidence="4">GKU 128</strain>
    </source>
</reference>
<keyword evidence="2" id="KW-1133">Transmembrane helix</keyword>
<protein>
    <recommendedName>
        <fullName evidence="3">Bacterial phospholipase C C-terminal domain-containing protein</fullName>
    </recommendedName>
</protein>